<dbReference type="SUPFAM" id="SSF53187">
    <property type="entry name" value="Zn-dependent exopeptidases"/>
    <property type="match status" value="1"/>
</dbReference>
<feature type="chain" id="PRO_5040365526" evidence="10">
    <location>
        <begin position="22"/>
        <end position="438"/>
    </location>
</feature>
<evidence type="ECO:0000256" key="4">
    <source>
        <dbReference type="ARBA" id="ARBA00022670"/>
    </source>
</evidence>
<dbReference type="PROSITE" id="PS52035">
    <property type="entry name" value="PEPTIDASE_M14"/>
    <property type="match status" value="1"/>
</dbReference>
<evidence type="ECO:0000256" key="7">
    <source>
        <dbReference type="ARBA" id="ARBA00022833"/>
    </source>
</evidence>
<feature type="domain" description="Peptidase M14" evidence="11">
    <location>
        <begin position="28"/>
        <end position="333"/>
    </location>
</feature>
<proteinExistence type="inferred from homology"/>
<evidence type="ECO:0000259" key="11">
    <source>
        <dbReference type="PROSITE" id="PS52035"/>
    </source>
</evidence>
<dbReference type="GO" id="GO:0005615">
    <property type="term" value="C:extracellular space"/>
    <property type="evidence" value="ECO:0007669"/>
    <property type="project" value="TreeGrafter"/>
</dbReference>
<dbReference type="GO" id="GO:0016485">
    <property type="term" value="P:protein processing"/>
    <property type="evidence" value="ECO:0007669"/>
    <property type="project" value="TreeGrafter"/>
</dbReference>
<evidence type="ECO:0000256" key="10">
    <source>
        <dbReference type="SAM" id="SignalP"/>
    </source>
</evidence>
<dbReference type="PANTHER" id="PTHR11532:SF84">
    <property type="entry name" value="CARBOXYPEPTIDASE M"/>
    <property type="match status" value="1"/>
</dbReference>
<dbReference type="SMART" id="SM00631">
    <property type="entry name" value="Zn_pept"/>
    <property type="match status" value="1"/>
</dbReference>
<evidence type="ECO:0000313" key="13">
    <source>
        <dbReference type="Proteomes" id="UP001152320"/>
    </source>
</evidence>
<comment type="similarity">
    <text evidence="2 9">Belongs to the peptidase M14 family.</text>
</comment>
<organism evidence="12 13">
    <name type="scientific">Holothuria leucospilota</name>
    <name type="common">Black long sea cucumber</name>
    <name type="synonym">Mertensiothuria leucospilota</name>
    <dbReference type="NCBI Taxonomy" id="206669"/>
    <lineage>
        <taxon>Eukaryota</taxon>
        <taxon>Metazoa</taxon>
        <taxon>Echinodermata</taxon>
        <taxon>Eleutherozoa</taxon>
        <taxon>Echinozoa</taxon>
        <taxon>Holothuroidea</taxon>
        <taxon>Aspidochirotacea</taxon>
        <taxon>Aspidochirotida</taxon>
        <taxon>Holothuriidae</taxon>
        <taxon>Holothuria</taxon>
    </lineage>
</organism>
<keyword evidence="6" id="KW-0378">Hydrolase</keyword>
<dbReference type="PANTHER" id="PTHR11532">
    <property type="entry name" value="PROTEASE M14 CARBOXYPEPTIDASE"/>
    <property type="match status" value="1"/>
</dbReference>
<dbReference type="CDD" id="cd11308">
    <property type="entry name" value="Peptidase_M14NE-CP-C_like"/>
    <property type="match status" value="1"/>
</dbReference>
<dbReference type="InterPro" id="IPR050753">
    <property type="entry name" value="Peptidase_M14_domain"/>
</dbReference>
<evidence type="ECO:0000313" key="12">
    <source>
        <dbReference type="EMBL" id="KAJ8019489.1"/>
    </source>
</evidence>
<evidence type="ECO:0000256" key="8">
    <source>
        <dbReference type="ARBA" id="ARBA00023180"/>
    </source>
</evidence>
<dbReference type="InterPro" id="IPR057246">
    <property type="entry name" value="CARBOXYPEPT_ZN_1"/>
</dbReference>
<evidence type="ECO:0000256" key="1">
    <source>
        <dbReference type="ARBA" id="ARBA00001947"/>
    </source>
</evidence>
<dbReference type="Gene3D" id="2.60.40.1120">
    <property type="entry name" value="Carboxypeptidase-like, regulatory domain"/>
    <property type="match status" value="1"/>
</dbReference>
<keyword evidence="5" id="KW-0479">Metal-binding</keyword>
<dbReference type="GO" id="GO:0008270">
    <property type="term" value="F:zinc ion binding"/>
    <property type="evidence" value="ECO:0007669"/>
    <property type="project" value="InterPro"/>
</dbReference>
<dbReference type="Pfam" id="PF00246">
    <property type="entry name" value="Peptidase_M14"/>
    <property type="match status" value="1"/>
</dbReference>
<comment type="caution">
    <text evidence="12">The sequence shown here is derived from an EMBL/GenBank/DDBJ whole genome shotgun (WGS) entry which is preliminary data.</text>
</comment>
<keyword evidence="4" id="KW-0645">Protease</keyword>
<dbReference type="PRINTS" id="PR00765">
    <property type="entry name" value="CRBOXYPTASEA"/>
</dbReference>
<keyword evidence="8" id="KW-0325">Glycoprotein</keyword>
<dbReference type="EMBL" id="JAIZAY010000023">
    <property type="protein sequence ID" value="KAJ8019489.1"/>
    <property type="molecule type" value="Genomic_DNA"/>
</dbReference>
<dbReference type="InterPro" id="IPR000834">
    <property type="entry name" value="Peptidase_M14"/>
</dbReference>
<evidence type="ECO:0000256" key="9">
    <source>
        <dbReference type="PROSITE-ProRule" id="PRU01379"/>
    </source>
</evidence>
<keyword evidence="3 12" id="KW-0121">Carboxypeptidase</keyword>
<dbReference type="Proteomes" id="UP001152320">
    <property type="component" value="Chromosome 23"/>
</dbReference>
<dbReference type="GO" id="GO:0004181">
    <property type="term" value="F:metallocarboxypeptidase activity"/>
    <property type="evidence" value="ECO:0007669"/>
    <property type="project" value="InterPro"/>
</dbReference>
<feature type="active site" description="Proton donor/acceptor" evidence="9">
    <location>
        <position position="303"/>
    </location>
</feature>
<dbReference type="AlphaFoldDB" id="A0A9Q1BBW1"/>
<protein>
    <submittedName>
        <fullName evidence="12">Carboxypeptidase D</fullName>
    </submittedName>
</protein>
<sequence>MTSQLIRVMALLSAFITNSFALPSVELVYHNYTALTSALEDLNSAYPAMTHLYSIGESGEGRFLWVLAIAGDEPNEHKRLRPEVKYVGNMHGNEVVGREVLLHFAEHLLFSYSSNDDVKKFLDNTRIHIMPSLNPDGFEKGIEGQCFSATGRYTKNNKDLNRNFPDYFQPDSEERETETLAVMDWLTKEKFVLSANFHGGTLVANYPHDSMDPVKLQEYESLNDRAPYSASPDDDILRFLALVYSHNHPIMRNYTENLCGSSYPGGRGGFLDGVTNGADWFIAKGTMQDYNYIQSECYEITLEIGCCMYPEEVNLGDYWDQNKVPLFEYIRQVHRGIKGIVTDATNDVPLSGASVKVNERWTDHTTTELGEYWYLLLPGEYNVKVSKDGYVPQTKNVTVQGNLYNAATLNFELSSGIKNLVPSISLPCFLFLSFRSIF</sequence>
<keyword evidence="13" id="KW-1185">Reference proteome</keyword>
<name>A0A9Q1BBW1_HOLLE</name>
<evidence type="ECO:0000256" key="6">
    <source>
        <dbReference type="ARBA" id="ARBA00022801"/>
    </source>
</evidence>
<evidence type="ECO:0000256" key="3">
    <source>
        <dbReference type="ARBA" id="ARBA00022645"/>
    </source>
</evidence>
<dbReference type="FunFam" id="3.40.630.10:FF:000020">
    <property type="entry name" value="Carboxypeptidase D"/>
    <property type="match status" value="1"/>
</dbReference>
<comment type="cofactor">
    <cofactor evidence="1">
        <name>Zn(2+)</name>
        <dbReference type="ChEBI" id="CHEBI:29105"/>
    </cofactor>
</comment>
<dbReference type="PROSITE" id="PS00132">
    <property type="entry name" value="CARBOXYPEPT_ZN_1"/>
    <property type="match status" value="1"/>
</dbReference>
<keyword evidence="10" id="KW-0732">Signal</keyword>
<dbReference type="SUPFAM" id="SSF49464">
    <property type="entry name" value="Carboxypeptidase regulatory domain-like"/>
    <property type="match status" value="1"/>
</dbReference>
<evidence type="ECO:0000256" key="2">
    <source>
        <dbReference type="ARBA" id="ARBA00005988"/>
    </source>
</evidence>
<dbReference type="Gene3D" id="3.40.630.10">
    <property type="entry name" value="Zn peptidases"/>
    <property type="match status" value="1"/>
</dbReference>
<accession>A0A9Q1BBW1</accession>
<gene>
    <name evidence="12" type="ORF">HOLleu_41109</name>
</gene>
<feature type="signal peptide" evidence="10">
    <location>
        <begin position="1"/>
        <end position="21"/>
    </location>
</feature>
<reference evidence="12" key="1">
    <citation type="submission" date="2021-10" db="EMBL/GenBank/DDBJ databases">
        <title>Tropical sea cucumber genome reveals ecological adaptation and Cuvierian tubules defense mechanism.</title>
        <authorList>
            <person name="Chen T."/>
        </authorList>
    </citation>
    <scope>NUCLEOTIDE SEQUENCE</scope>
    <source>
        <strain evidence="12">Nanhai2018</strain>
        <tissue evidence="12">Muscle</tissue>
    </source>
</reference>
<dbReference type="InterPro" id="IPR008969">
    <property type="entry name" value="CarboxyPept-like_regulatory"/>
</dbReference>
<dbReference type="Pfam" id="PF13620">
    <property type="entry name" value="CarboxypepD_reg"/>
    <property type="match status" value="1"/>
</dbReference>
<dbReference type="GO" id="GO:0006518">
    <property type="term" value="P:peptide metabolic process"/>
    <property type="evidence" value="ECO:0007669"/>
    <property type="project" value="TreeGrafter"/>
</dbReference>
<keyword evidence="7" id="KW-0862">Zinc</keyword>
<evidence type="ECO:0000256" key="5">
    <source>
        <dbReference type="ARBA" id="ARBA00022723"/>
    </source>
</evidence>
<dbReference type="CDD" id="cd03858">
    <property type="entry name" value="M14_CP_N-E_like"/>
    <property type="match status" value="1"/>
</dbReference>
<dbReference type="OrthoDB" id="10249045at2759"/>